<feature type="transmembrane region" description="Helical" evidence="2">
    <location>
        <begin position="78"/>
        <end position="102"/>
    </location>
</feature>
<keyword evidence="2" id="KW-1133">Transmembrane helix</keyword>
<keyword evidence="4" id="KW-1185">Reference proteome</keyword>
<dbReference type="InterPro" id="IPR021257">
    <property type="entry name" value="DUF2809"/>
</dbReference>
<evidence type="ECO:0000256" key="1">
    <source>
        <dbReference type="SAM" id="MobiDB-lite"/>
    </source>
</evidence>
<evidence type="ECO:0000313" key="4">
    <source>
        <dbReference type="Proteomes" id="UP000641803"/>
    </source>
</evidence>
<comment type="caution">
    <text evidence="3">The sequence shown here is derived from an EMBL/GenBank/DDBJ whole genome shotgun (WGS) entry which is preliminary data.</text>
</comment>
<keyword evidence="2" id="KW-0812">Transmembrane</keyword>
<feature type="transmembrane region" description="Helical" evidence="2">
    <location>
        <begin position="53"/>
        <end position="71"/>
    </location>
</feature>
<evidence type="ECO:0000313" key="3">
    <source>
        <dbReference type="EMBL" id="MBD7950379.1"/>
    </source>
</evidence>
<feature type="region of interest" description="Disordered" evidence="1">
    <location>
        <begin position="148"/>
        <end position="168"/>
    </location>
</feature>
<feature type="transmembrane region" description="Helical" evidence="2">
    <location>
        <begin position="28"/>
        <end position="47"/>
    </location>
</feature>
<feature type="transmembrane region" description="Helical" evidence="2">
    <location>
        <begin position="122"/>
        <end position="141"/>
    </location>
</feature>
<proteinExistence type="predicted"/>
<protein>
    <submittedName>
        <fullName evidence="3">DUF2809 domain-containing protein</fullName>
    </submittedName>
</protein>
<keyword evidence="2" id="KW-0472">Membrane</keyword>
<reference evidence="3 4" key="1">
    <citation type="submission" date="2020-08" db="EMBL/GenBank/DDBJ databases">
        <title>A Genomic Blueprint of the Chicken Gut Microbiome.</title>
        <authorList>
            <person name="Gilroy R."/>
            <person name="Ravi A."/>
            <person name="Getino M."/>
            <person name="Pursley I."/>
            <person name="Horton D.L."/>
            <person name="Alikhan N.-F."/>
            <person name="Baker D."/>
            <person name="Gharbi K."/>
            <person name="Hall N."/>
            <person name="Watson M."/>
            <person name="Adriaenssens E.M."/>
            <person name="Foster-Nyarko E."/>
            <person name="Jarju S."/>
            <person name="Secka A."/>
            <person name="Antonio M."/>
            <person name="Oren A."/>
            <person name="Chaudhuri R."/>
            <person name="La Ragione R.M."/>
            <person name="Hildebrand F."/>
            <person name="Pallen M.J."/>
        </authorList>
    </citation>
    <scope>NUCLEOTIDE SEQUENCE [LARGE SCALE GENOMIC DNA]</scope>
    <source>
        <strain evidence="3 4">Sa4CUA1</strain>
    </source>
</reference>
<name>A0ABR8RRF6_9CELL</name>
<evidence type="ECO:0000256" key="2">
    <source>
        <dbReference type="SAM" id="Phobius"/>
    </source>
</evidence>
<organism evidence="3 4">
    <name type="scientific">Oerskovia rustica</name>
    <dbReference type="NCBI Taxonomy" id="2762237"/>
    <lineage>
        <taxon>Bacteria</taxon>
        <taxon>Bacillati</taxon>
        <taxon>Actinomycetota</taxon>
        <taxon>Actinomycetes</taxon>
        <taxon>Micrococcales</taxon>
        <taxon>Cellulomonadaceae</taxon>
        <taxon>Oerskovia</taxon>
    </lineage>
</organism>
<dbReference type="Pfam" id="PF10990">
    <property type="entry name" value="DUF2809"/>
    <property type="match status" value="1"/>
</dbReference>
<dbReference type="Proteomes" id="UP000641803">
    <property type="component" value="Unassembled WGS sequence"/>
</dbReference>
<gene>
    <name evidence="3" type="ORF">H9652_08160</name>
</gene>
<dbReference type="RefSeq" id="WP_191795816.1">
    <property type="nucleotide sequence ID" value="NZ_JACSQQ010000011.1"/>
</dbReference>
<sequence length="193" mass="20001">MTSGDAPAGRPGRALSPWPARRRSRPRVLAVLAAVVALGLVVTTQVPDPVGDVVGDLLYAVAVYAALVLVAPRLRPWVAGAVVLAWCWLVEILQATPVVAAVLDVVPAAAWVLGSTFNARDLVLYLLGALLAVGRAVRVAVRPSGVAERAGPRGHARSDRGPAAQAPASSNVRLRLFMQNRSPVGVCGASSNT</sequence>
<accession>A0ABR8RRF6</accession>
<dbReference type="EMBL" id="JACSQQ010000011">
    <property type="protein sequence ID" value="MBD7950379.1"/>
    <property type="molecule type" value="Genomic_DNA"/>
</dbReference>